<dbReference type="CDD" id="cd00303">
    <property type="entry name" value="retropepsin_like"/>
    <property type="match status" value="1"/>
</dbReference>
<dbReference type="InterPro" id="IPR021109">
    <property type="entry name" value="Peptidase_aspartic_dom_sf"/>
</dbReference>
<dbReference type="Gene3D" id="2.40.70.10">
    <property type="entry name" value="Acid Proteases"/>
    <property type="match status" value="1"/>
</dbReference>
<dbReference type="Pfam" id="PF08284">
    <property type="entry name" value="RVP_2"/>
    <property type="match status" value="1"/>
</dbReference>
<evidence type="ECO:0000313" key="1">
    <source>
        <dbReference type="EMBL" id="KAA3480869.1"/>
    </source>
</evidence>
<organism evidence="1 2">
    <name type="scientific">Gossypium australe</name>
    <dbReference type="NCBI Taxonomy" id="47621"/>
    <lineage>
        <taxon>Eukaryota</taxon>
        <taxon>Viridiplantae</taxon>
        <taxon>Streptophyta</taxon>
        <taxon>Embryophyta</taxon>
        <taxon>Tracheophyta</taxon>
        <taxon>Spermatophyta</taxon>
        <taxon>Magnoliopsida</taxon>
        <taxon>eudicotyledons</taxon>
        <taxon>Gunneridae</taxon>
        <taxon>Pentapetalae</taxon>
        <taxon>rosids</taxon>
        <taxon>malvids</taxon>
        <taxon>Malvales</taxon>
        <taxon>Malvaceae</taxon>
        <taxon>Malvoideae</taxon>
        <taxon>Gossypium</taxon>
    </lineage>
</organism>
<proteinExistence type="predicted"/>
<gene>
    <name evidence="1" type="ORF">EPI10_021276</name>
</gene>
<dbReference type="EMBL" id="SMMG02000003">
    <property type="protein sequence ID" value="KAA3480869.1"/>
    <property type="molecule type" value="Genomic_DNA"/>
</dbReference>
<evidence type="ECO:0000313" key="2">
    <source>
        <dbReference type="Proteomes" id="UP000325315"/>
    </source>
</evidence>
<accession>A0A5B6WGG4</accession>
<comment type="caution">
    <text evidence="1">The sequence shown here is derived from an EMBL/GenBank/DDBJ whole genome shotgun (WGS) entry which is preliminary data.</text>
</comment>
<dbReference type="InterPro" id="IPR032567">
    <property type="entry name" value="RTL1-rel"/>
</dbReference>
<name>A0A5B6WGG4_9ROSI</name>
<dbReference type="PANTHER" id="PTHR15503:SF45">
    <property type="entry name" value="RNA-DIRECTED DNA POLYMERASE HOMOLOG"/>
    <property type="match status" value="1"/>
</dbReference>
<keyword evidence="2" id="KW-1185">Reference proteome</keyword>
<reference evidence="2" key="1">
    <citation type="journal article" date="2019" name="Plant Biotechnol. J.">
        <title>Genome sequencing of the Australian wild diploid species Gossypium australe highlights disease resistance and delayed gland morphogenesis.</title>
        <authorList>
            <person name="Cai Y."/>
            <person name="Cai X."/>
            <person name="Wang Q."/>
            <person name="Wang P."/>
            <person name="Zhang Y."/>
            <person name="Cai C."/>
            <person name="Xu Y."/>
            <person name="Wang K."/>
            <person name="Zhou Z."/>
            <person name="Wang C."/>
            <person name="Geng S."/>
            <person name="Li B."/>
            <person name="Dong Q."/>
            <person name="Hou Y."/>
            <person name="Wang H."/>
            <person name="Ai P."/>
            <person name="Liu Z."/>
            <person name="Yi F."/>
            <person name="Sun M."/>
            <person name="An G."/>
            <person name="Cheng J."/>
            <person name="Zhang Y."/>
            <person name="Shi Q."/>
            <person name="Xie Y."/>
            <person name="Shi X."/>
            <person name="Chang Y."/>
            <person name="Huang F."/>
            <person name="Chen Y."/>
            <person name="Hong S."/>
            <person name="Mi L."/>
            <person name="Sun Q."/>
            <person name="Zhang L."/>
            <person name="Zhou B."/>
            <person name="Peng R."/>
            <person name="Zhang X."/>
            <person name="Liu F."/>
        </authorList>
    </citation>
    <scope>NUCLEOTIDE SEQUENCE [LARGE SCALE GENOMIC DNA]</scope>
    <source>
        <strain evidence="2">cv. PA1801</strain>
    </source>
</reference>
<dbReference type="PANTHER" id="PTHR15503">
    <property type="entry name" value="LDOC1 RELATED"/>
    <property type="match status" value="1"/>
</dbReference>
<dbReference type="OrthoDB" id="1751882at2759"/>
<sequence length="160" mass="18664">MPVVVREPREILLRDLKLERLPERMPSELERKFHLQIIEPLGNSVLVDKVCKNFPIMFRDICFSADLMLLPFDEFDIILGMDWLTLHDAVVNCKRKIIDLKGQNDEIVQIESVSKKKVESVPVVCEFSDVFPEKLSRLPPIRDVEFGIDAWYDSYFDSPI</sequence>
<dbReference type="Proteomes" id="UP000325315">
    <property type="component" value="Unassembled WGS sequence"/>
</dbReference>
<protein>
    <submittedName>
        <fullName evidence="1">Gag-pol polyprotein</fullName>
    </submittedName>
</protein>
<dbReference type="AlphaFoldDB" id="A0A5B6WGG4"/>